<keyword evidence="4 7" id="KW-0812">Transmembrane</keyword>
<feature type="transmembrane region" description="Helical" evidence="7">
    <location>
        <begin position="275"/>
        <end position="295"/>
    </location>
</feature>
<dbReference type="SUPFAM" id="SSF103473">
    <property type="entry name" value="MFS general substrate transporter"/>
    <property type="match status" value="1"/>
</dbReference>
<evidence type="ECO:0000313" key="10">
    <source>
        <dbReference type="Proteomes" id="UP000062973"/>
    </source>
</evidence>
<feature type="transmembrane region" description="Helical" evidence="7">
    <location>
        <begin position="420"/>
        <end position="441"/>
    </location>
</feature>
<evidence type="ECO:0000256" key="7">
    <source>
        <dbReference type="SAM" id="Phobius"/>
    </source>
</evidence>
<protein>
    <submittedName>
        <fullName evidence="9">Transport integral membrane protein</fullName>
    </submittedName>
</protein>
<feature type="transmembrane region" description="Helical" evidence="7">
    <location>
        <begin position="237"/>
        <end position="254"/>
    </location>
</feature>
<dbReference type="STRING" id="1068978.AMETH_5983"/>
<feature type="transmembrane region" description="Helical" evidence="7">
    <location>
        <begin position="54"/>
        <end position="75"/>
    </location>
</feature>
<keyword evidence="3" id="KW-1003">Cell membrane</keyword>
<keyword evidence="10" id="KW-1185">Reference proteome</keyword>
<feature type="transmembrane region" description="Helical" evidence="7">
    <location>
        <begin position="301"/>
        <end position="328"/>
    </location>
</feature>
<keyword evidence="2" id="KW-0813">Transport</keyword>
<proteinExistence type="predicted"/>
<dbReference type="KEGG" id="amq:AMETH_5983"/>
<dbReference type="GO" id="GO:0005886">
    <property type="term" value="C:plasma membrane"/>
    <property type="evidence" value="ECO:0007669"/>
    <property type="project" value="UniProtKB-SubCell"/>
</dbReference>
<dbReference type="InterPro" id="IPR036259">
    <property type="entry name" value="MFS_trans_sf"/>
</dbReference>
<name>A0A076N5H7_AMYME</name>
<dbReference type="InterPro" id="IPR011701">
    <property type="entry name" value="MFS"/>
</dbReference>
<dbReference type="AlphaFoldDB" id="A0A076N5H7"/>
<dbReference type="Gene3D" id="1.20.1250.20">
    <property type="entry name" value="MFS general substrate transporter like domains"/>
    <property type="match status" value="1"/>
</dbReference>
<dbReference type="PANTHER" id="PTHR42718">
    <property type="entry name" value="MAJOR FACILITATOR SUPERFAMILY MULTIDRUG TRANSPORTER MFSC"/>
    <property type="match status" value="1"/>
</dbReference>
<evidence type="ECO:0000256" key="2">
    <source>
        <dbReference type="ARBA" id="ARBA00022448"/>
    </source>
</evidence>
<evidence type="ECO:0000313" key="9">
    <source>
        <dbReference type="EMBL" id="AIJ26075.1"/>
    </source>
</evidence>
<feature type="transmembrane region" description="Helical" evidence="7">
    <location>
        <begin position="87"/>
        <end position="109"/>
    </location>
</feature>
<evidence type="ECO:0000256" key="4">
    <source>
        <dbReference type="ARBA" id="ARBA00022692"/>
    </source>
</evidence>
<dbReference type="PROSITE" id="PS00216">
    <property type="entry name" value="SUGAR_TRANSPORT_1"/>
    <property type="match status" value="1"/>
</dbReference>
<evidence type="ECO:0000256" key="3">
    <source>
        <dbReference type="ARBA" id="ARBA00022475"/>
    </source>
</evidence>
<dbReference type="InterPro" id="IPR004638">
    <property type="entry name" value="EmrB-like"/>
</dbReference>
<dbReference type="RefSeq" id="WP_051079460.1">
    <property type="nucleotide sequence ID" value="NZ_AQUL01000001.1"/>
</dbReference>
<reference evidence="9 10" key="1">
    <citation type="submission" date="2014-07" db="EMBL/GenBank/DDBJ databases">
        <title>Whole Genome Sequence of the Amycolatopsis methanolica 239.</title>
        <authorList>
            <person name="Tang B."/>
        </authorList>
    </citation>
    <scope>NUCLEOTIDE SEQUENCE [LARGE SCALE GENOMIC DNA]</scope>
    <source>
        <strain evidence="9 10">239</strain>
    </source>
</reference>
<dbReference type="CDD" id="cd17321">
    <property type="entry name" value="MFS_MMR_MDR_like"/>
    <property type="match status" value="1"/>
</dbReference>
<feature type="transmembrane region" description="Helical" evidence="7">
    <location>
        <begin position="18"/>
        <end position="42"/>
    </location>
</feature>
<accession>A0A076N5H7</accession>
<dbReference type="InterPro" id="IPR005829">
    <property type="entry name" value="Sugar_transporter_CS"/>
</dbReference>
<keyword evidence="5 7" id="KW-1133">Transmembrane helix</keyword>
<dbReference type="EMBL" id="CP009110">
    <property type="protein sequence ID" value="AIJ26075.1"/>
    <property type="molecule type" value="Genomic_DNA"/>
</dbReference>
<dbReference type="InterPro" id="IPR020846">
    <property type="entry name" value="MFS_dom"/>
</dbReference>
<evidence type="ECO:0000256" key="5">
    <source>
        <dbReference type="ARBA" id="ARBA00022989"/>
    </source>
</evidence>
<sequence>MTTTAPAPVTAPADTRKWWALAVVGLAQLLVIIDTTIVNIALPTAQADLGMSDVARQWAITAYTLAFGGLLLLGGRLADRLGRKNTLIVGALGFAAASALGGMAAGPGLLIGARAAQGAFAALLAPSTLSLLTITFTEAKERAKAFGIFSAIMMSGGAVGLVAGGALAEYASWRWCLYVNLPIAIAAAIAGWFVLPTVRGHRETRLDWLSGVLGSAGIAGLVYGFSEAAPRGWGSPVVLGTLIAAVVLLAGFVFRQARVRNPLLPLHILADRARSSGFLTIAVAAFGMFGMFLFLTYQLQAIMGFGALGAGLAFLPFLLGNVTVSTLLTRRLIPRTGPRPLLVIGLLLMAAGLAGLTQLSVDTSYWSLVLPVELVMGAGAGLAMPTVMNIATARVEPKDAGVASAFITTSQQVGASIGTASLNTIAASATASVAGLALPAATVHGYAVANGWAAAIVAAGAIAVGALVRGK</sequence>
<dbReference type="eggNOG" id="COG0477">
    <property type="taxonomic scope" value="Bacteria"/>
</dbReference>
<feature type="transmembrane region" description="Helical" evidence="7">
    <location>
        <begin position="447"/>
        <end position="468"/>
    </location>
</feature>
<dbReference type="PANTHER" id="PTHR42718:SF46">
    <property type="entry name" value="BLR6921 PROTEIN"/>
    <property type="match status" value="1"/>
</dbReference>
<comment type="subcellular location">
    <subcellularLocation>
        <location evidence="1">Cell membrane</location>
        <topology evidence="1">Multi-pass membrane protein</topology>
    </subcellularLocation>
</comment>
<feature type="transmembrane region" description="Helical" evidence="7">
    <location>
        <begin position="340"/>
        <end position="359"/>
    </location>
</feature>
<feature type="transmembrane region" description="Helical" evidence="7">
    <location>
        <begin position="206"/>
        <end position="225"/>
    </location>
</feature>
<evidence type="ECO:0000259" key="8">
    <source>
        <dbReference type="PROSITE" id="PS50850"/>
    </source>
</evidence>
<feature type="domain" description="Major facilitator superfamily (MFS) profile" evidence="8">
    <location>
        <begin position="20"/>
        <end position="471"/>
    </location>
</feature>
<evidence type="ECO:0000256" key="6">
    <source>
        <dbReference type="ARBA" id="ARBA00023136"/>
    </source>
</evidence>
<dbReference type="Pfam" id="PF07690">
    <property type="entry name" value="MFS_1"/>
    <property type="match status" value="1"/>
</dbReference>
<dbReference type="NCBIfam" id="TIGR00711">
    <property type="entry name" value="efflux_EmrB"/>
    <property type="match status" value="1"/>
</dbReference>
<dbReference type="PROSITE" id="PS50850">
    <property type="entry name" value="MFS"/>
    <property type="match status" value="1"/>
</dbReference>
<gene>
    <name evidence="9" type="ORF">AMETH_5983</name>
</gene>
<dbReference type="Gene3D" id="1.20.1720.10">
    <property type="entry name" value="Multidrug resistance protein D"/>
    <property type="match status" value="1"/>
</dbReference>
<feature type="transmembrane region" description="Helical" evidence="7">
    <location>
        <begin position="115"/>
        <end position="134"/>
    </location>
</feature>
<evidence type="ECO:0000256" key="1">
    <source>
        <dbReference type="ARBA" id="ARBA00004651"/>
    </source>
</evidence>
<feature type="transmembrane region" description="Helical" evidence="7">
    <location>
        <begin position="146"/>
        <end position="166"/>
    </location>
</feature>
<dbReference type="HOGENOM" id="CLU_000960_28_2_11"/>
<feature type="transmembrane region" description="Helical" evidence="7">
    <location>
        <begin position="172"/>
        <end position="194"/>
    </location>
</feature>
<keyword evidence="6 7" id="KW-0472">Membrane</keyword>
<dbReference type="PATRIC" id="fig|1068978.7.peg.6421"/>
<dbReference type="Proteomes" id="UP000062973">
    <property type="component" value="Chromosome"/>
</dbReference>
<dbReference type="GO" id="GO:0022857">
    <property type="term" value="F:transmembrane transporter activity"/>
    <property type="evidence" value="ECO:0007669"/>
    <property type="project" value="InterPro"/>
</dbReference>
<organism evidence="9 10">
    <name type="scientific">Amycolatopsis methanolica 239</name>
    <dbReference type="NCBI Taxonomy" id="1068978"/>
    <lineage>
        <taxon>Bacteria</taxon>
        <taxon>Bacillati</taxon>
        <taxon>Actinomycetota</taxon>
        <taxon>Actinomycetes</taxon>
        <taxon>Pseudonocardiales</taxon>
        <taxon>Pseudonocardiaceae</taxon>
        <taxon>Amycolatopsis</taxon>
        <taxon>Amycolatopsis methanolica group</taxon>
    </lineage>
</organism>